<dbReference type="GO" id="GO:0004222">
    <property type="term" value="F:metalloendopeptidase activity"/>
    <property type="evidence" value="ECO:0007669"/>
    <property type="project" value="TreeGrafter"/>
</dbReference>
<feature type="signal peptide" evidence="2">
    <location>
        <begin position="1"/>
        <end position="27"/>
    </location>
</feature>
<dbReference type="Gene3D" id="2.70.70.10">
    <property type="entry name" value="Glucose Permease (Domain IIA)"/>
    <property type="match status" value="1"/>
</dbReference>
<evidence type="ECO:0000259" key="3">
    <source>
        <dbReference type="Pfam" id="PF01551"/>
    </source>
</evidence>
<accession>A0A7Y4KYC2</accession>
<dbReference type="InterPro" id="IPR016047">
    <property type="entry name" value="M23ase_b-sheet_dom"/>
</dbReference>
<gene>
    <name evidence="5" type="ORF">HNR71_004861</name>
    <name evidence="6" type="ORF">HPO96_11815</name>
</gene>
<dbReference type="InterPro" id="IPR038765">
    <property type="entry name" value="Papain-like_cys_pep_sf"/>
</dbReference>
<dbReference type="PANTHER" id="PTHR21666">
    <property type="entry name" value="PEPTIDASE-RELATED"/>
    <property type="match status" value="1"/>
</dbReference>
<dbReference type="Gene3D" id="3.30.1380.10">
    <property type="match status" value="1"/>
</dbReference>
<evidence type="ECO:0000313" key="6">
    <source>
        <dbReference type="EMBL" id="NOL40935.1"/>
    </source>
</evidence>
<dbReference type="Pfam" id="PF02557">
    <property type="entry name" value="VanY"/>
    <property type="match status" value="1"/>
</dbReference>
<dbReference type="Gene3D" id="3.90.1720.10">
    <property type="entry name" value="endopeptidase domain like (from Nostoc punctiforme)"/>
    <property type="match status" value="1"/>
</dbReference>
<dbReference type="Proteomes" id="UP000534306">
    <property type="component" value="Unassembled WGS sequence"/>
</dbReference>
<reference evidence="6 7" key="1">
    <citation type="submission" date="2020-05" db="EMBL/GenBank/DDBJ databases">
        <title>Genome sequence of Kribbella sandramycini ATCC 39419.</title>
        <authorList>
            <person name="Maclea K.S."/>
            <person name="Fair J.L."/>
        </authorList>
    </citation>
    <scope>NUCLEOTIDE SEQUENCE [LARGE SCALE GENOMIC DNA]</scope>
    <source>
        <strain evidence="6 7">ATCC 39419</strain>
    </source>
</reference>
<dbReference type="PANTHER" id="PTHR21666:SF270">
    <property type="entry name" value="MUREIN HYDROLASE ACTIVATOR ENVC"/>
    <property type="match status" value="1"/>
</dbReference>
<dbReference type="SUPFAM" id="SSF51261">
    <property type="entry name" value="Duplicated hybrid motif"/>
    <property type="match status" value="1"/>
</dbReference>
<feature type="chain" id="PRO_5036217593" evidence="2">
    <location>
        <begin position="28"/>
        <end position="707"/>
    </location>
</feature>
<keyword evidence="5" id="KW-0378">Hydrolase</keyword>
<sequence length="707" mass="73672">MVLGNRRGLRFAALGTLLAVVSLPAYADTPTPPPPASVTDVKRSLEQLQAEAAALQAEFAKATIAYTNALKAAERAEAAAKKAEASAATVGGRADEERRRLGVITAQAYQLGIPTTLGAESMIWSLSPVAENLQEIADRQTAIQQLGSTQVSQYNKAMNAGNDAAKAKAEAAGKRADAQLAAGKATQLGKDVKQKAADAAARAMDQLPELDGASELSKQLQLARNQQALLRWQAYLTELSTAKVVLPAAAALKDPAKLPAPLTPLIDGGQTIPGAASVLITGKSLRVLPAETIKAVNQAFTLVGRGYGVDAGGPAMYGCLGAARTAWAPYAKLPATIAKVYPGYQAVPHEQAQPGDLMLMGSKSLGLVHIGIALDNDEMIAADEAKGAVVVTPVPETLYAVLRPTLGAPSKAQVAPATGSGAEDFRCGNTGTSYSVASGAWTWPLADGTYEIGTSFGQSGSLWSSGYHTGQDFPAALGTPVRAVTSGTVRVEHPPWAGNLVRIDHGGGLETLYAHLSSVSVTDGQQVKAGQRIGGVGSEGNSTGAHLHFEVRIGGDAVNPMPFLATGSATTGWGGFSNGMIPSSKLCAVGNGHMLRCDAAAAYLQLSGAYRAAFGRSLCITDSYRSYQAQVDLYARKPSLAALPGTSNHGWGVAVDLCGGIEKFGTAQYRWMKQQAQAFGWRHPAWADQGGSREEPWHWEFGKPVKP</sequence>
<dbReference type="SUPFAM" id="SSF55166">
    <property type="entry name" value="Hedgehog/DD-peptidase"/>
    <property type="match status" value="1"/>
</dbReference>
<evidence type="ECO:0000313" key="5">
    <source>
        <dbReference type="EMBL" id="MBB6569224.1"/>
    </source>
</evidence>
<dbReference type="InterPro" id="IPR050570">
    <property type="entry name" value="Cell_wall_metabolism_enzyme"/>
</dbReference>
<dbReference type="CDD" id="cd12797">
    <property type="entry name" value="M23_peptidase"/>
    <property type="match status" value="1"/>
</dbReference>
<dbReference type="RefSeq" id="WP_171673401.1">
    <property type="nucleotide sequence ID" value="NZ_BAAAGT010000002.1"/>
</dbReference>
<dbReference type="InterPro" id="IPR003709">
    <property type="entry name" value="VanY-like_core_dom"/>
</dbReference>
<dbReference type="SUPFAM" id="SSF54001">
    <property type="entry name" value="Cysteine proteinases"/>
    <property type="match status" value="1"/>
</dbReference>
<feature type="coiled-coil region" evidence="1">
    <location>
        <begin position="38"/>
        <end position="86"/>
    </location>
</feature>
<dbReference type="InterPro" id="IPR011055">
    <property type="entry name" value="Dup_hybrid_motif"/>
</dbReference>
<keyword evidence="1" id="KW-0175">Coiled coil</keyword>
<dbReference type="EMBL" id="JACHKF010000001">
    <property type="protein sequence ID" value="MBB6569224.1"/>
    <property type="molecule type" value="Genomic_DNA"/>
</dbReference>
<evidence type="ECO:0000259" key="4">
    <source>
        <dbReference type="Pfam" id="PF02557"/>
    </source>
</evidence>
<proteinExistence type="predicted"/>
<name>A0A7Y4KYC2_9ACTN</name>
<evidence type="ECO:0000256" key="1">
    <source>
        <dbReference type="SAM" id="Coils"/>
    </source>
</evidence>
<dbReference type="EMBL" id="JABJRC010000002">
    <property type="protein sequence ID" value="NOL40935.1"/>
    <property type="molecule type" value="Genomic_DNA"/>
</dbReference>
<keyword evidence="7" id="KW-1185">Reference proteome</keyword>
<dbReference type="Pfam" id="PF01551">
    <property type="entry name" value="Peptidase_M23"/>
    <property type="match status" value="1"/>
</dbReference>
<dbReference type="InterPro" id="IPR009045">
    <property type="entry name" value="Zn_M74/Hedgehog-like"/>
</dbReference>
<organism evidence="6 7">
    <name type="scientific">Kribbella sandramycini</name>
    <dbReference type="NCBI Taxonomy" id="60450"/>
    <lineage>
        <taxon>Bacteria</taxon>
        <taxon>Bacillati</taxon>
        <taxon>Actinomycetota</taxon>
        <taxon>Actinomycetes</taxon>
        <taxon>Propionibacteriales</taxon>
        <taxon>Kribbellaceae</taxon>
        <taxon>Kribbella</taxon>
    </lineage>
</organism>
<dbReference type="Proteomes" id="UP000553957">
    <property type="component" value="Unassembled WGS sequence"/>
</dbReference>
<dbReference type="AlphaFoldDB" id="A0A7Y4KYC2"/>
<evidence type="ECO:0000313" key="8">
    <source>
        <dbReference type="Proteomes" id="UP000553957"/>
    </source>
</evidence>
<keyword evidence="2" id="KW-0732">Signal</keyword>
<dbReference type="CDD" id="cd14814">
    <property type="entry name" value="Peptidase_M15"/>
    <property type="match status" value="1"/>
</dbReference>
<comment type="caution">
    <text evidence="6">The sequence shown here is derived from an EMBL/GenBank/DDBJ whole genome shotgun (WGS) entry which is preliminary data.</text>
</comment>
<evidence type="ECO:0000256" key="2">
    <source>
        <dbReference type="SAM" id="SignalP"/>
    </source>
</evidence>
<reference evidence="5 8" key="2">
    <citation type="submission" date="2020-08" db="EMBL/GenBank/DDBJ databases">
        <title>Sequencing the genomes of 1000 actinobacteria strains.</title>
        <authorList>
            <person name="Klenk H.-P."/>
        </authorList>
    </citation>
    <scope>NUCLEOTIDE SEQUENCE [LARGE SCALE GENOMIC DNA]</scope>
    <source>
        <strain evidence="5 8">DSM 15626</strain>
    </source>
</reference>
<feature type="domain" description="M23ase beta-sheet core" evidence="3">
    <location>
        <begin position="467"/>
        <end position="560"/>
    </location>
</feature>
<evidence type="ECO:0000313" key="7">
    <source>
        <dbReference type="Proteomes" id="UP000534306"/>
    </source>
</evidence>
<feature type="domain" description="D-alanyl-D-alanine carboxypeptidase-like core" evidence="4">
    <location>
        <begin position="593"/>
        <end position="701"/>
    </location>
</feature>
<protein>
    <submittedName>
        <fullName evidence="5">Murein DD-endopeptidase MepM/ murein hydrolase activator NlpD</fullName>
    </submittedName>
    <submittedName>
        <fullName evidence="6">Peptidoglycan DD-metalloendopeptidase family protein</fullName>
    </submittedName>
</protein>
<dbReference type="GO" id="GO:0006508">
    <property type="term" value="P:proteolysis"/>
    <property type="evidence" value="ECO:0007669"/>
    <property type="project" value="InterPro"/>
</dbReference>